<evidence type="ECO:0000313" key="7">
    <source>
        <dbReference type="Proteomes" id="UP000095453"/>
    </source>
</evidence>
<dbReference type="AlphaFoldDB" id="A0A0M6WPN2"/>
<dbReference type="RefSeq" id="WP_007881987.1">
    <property type="nucleotide sequence ID" value="NZ_CABJFX010000004.1"/>
</dbReference>
<dbReference type="EMBL" id="CVRS01000070">
    <property type="protein sequence ID" value="CRL38175.1"/>
    <property type="molecule type" value="Genomic_DNA"/>
</dbReference>
<proteinExistence type="predicted"/>
<keyword evidence="1" id="KW-1133">Transmembrane helix</keyword>
<evidence type="ECO:0000256" key="1">
    <source>
        <dbReference type="SAM" id="Phobius"/>
    </source>
</evidence>
<dbReference type="Proteomes" id="UP000049828">
    <property type="component" value="Unassembled WGS sequence"/>
</dbReference>
<dbReference type="Proteomes" id="UP000095453">
    <property type="component" value="Unassembled WGS sequence"/>
</dbReference>
<evidence type="ECO:0000313" key="3">
    <source>
        <dbReference type="EMBL" id="CUN06723.1"/>
    </source>
</evidence>
<gene>
    <name evidence="4" type="ORF">ERS852392_01995</name>
    <name evidence="3" type="ORF">ERS852444_01733</name>
    <name evidence="2" type="ORF">RIL183_21841</name>
</gene>
<feature type="transmembrane region" description="Helical" evidence="1">
    <location>
        <begin position="30"/>
        <end position="49"/>
    </location>
</feature>
<evidence type="ECO:0000313" key="2">
    <source>
        <dbReference type="EMBL" id="CRL38175.1"/>
    </source>
</evidence>
<evidence type="ECO:0000313" key="6">
    <source>
        <dbReference type="Proteomes" id="UP000095395"/>
    </source>
</evidence>
<sequence length="50" mass="5526">MKYVPFMICVIVFIFTSAGYFITDKKTEKIYGALSIVSIACAIVQAAIVF</sequence>
<protein>
    <submittedName>
        <fullName evidence="2">Uncharacterized protein</fullName>
    </submittedName>
</protein>
<reference evidence="2" key="1">
    <citation type="submission" date="2015-05" db="EMBL/GenBank/DDBJ databases">
        <authorList>
            <person name="Wang D.B."/>
            <person name="Wang M."/>
        </authorList>
    </citation>
    <scope>NUCLEOTIDE SEQUENCE [LARGE SCALE GENOMIC DNA]</scope>
    <source>
        <strain evidence="2">L1-83</strain>
    </source>
</reference>
<dbReference type="Proteomes" id="UP000095395">
    <property type="component" value="Unassembled WGS sequence"/>
</dbReference>
<evidence type="ECO:0000313" key="4">
    <source>
        <dbReference type="EMBL" id="CUO04179.1"/>
    </source>
</evidence>
<evidence type="ECO:0000313" key="5">
    <source>
        <dbReference type="Proteomes" id="UP000049828"/>
    </source>
</evidence>
<dbReference type="STRING" id="360807.ERS852392_01995"/>
<dbReference type="EMBL" id="CYXX01000011">
    <property type="protein sequence ID" value="CUN06723.1"/>
    <property type="molecule type" value="Genomic_DNA"/>
</dbReference>
<dbReference type="EMBL" id="CYYR01000013">
    <property type="protein sequence ID" value="CUO04179.1"/>
    <property type="molecule type" value="Genomic_DNA"/>
</dbReference>
<accession>A0A0M6WPN2</accession>
<keyword evidence="1" id="KW-0472">Membrane</keyword>
<organism evidence="2 5">
    <name type="scientific">Roseburia inulinivorans</name>
    <dbReference type="NCBI Taxonomy" id="360807"/>
    <lineage>
        <taxon>Bacteria</taxon>
        <taxon>Bacillati</taxon>
        <taxon>Bacillota</taxon>
        <taxon>Clostridia</taxon>
        <taxon>Lachnospirales</taxon>
        <taxon>Lachnospiraceae</taxon>
        <taxon>Roseburia</taxon>
    </lineage>
</organism>
<feature type="transmembrane region" description="Helical" evidence="1">
    <location>
        <begin position="6"/>
        <end position="23"/>
    </location>
</feature>
<name>A0A0M6WPN2_9FIRM</name>
<keyword evidence="1" id="KW-0812">Transmembrane</keyword>
<reference evidence="5" key="2">
    <citation type="submission" date="2015-05" db="EMBL/GenBank/DDBJ databases">
        <authorList>
            <consortium name="Pathogen Informatics"/>
        </authorList>
    </citation>
    <scope>NUCLEOTIDE SEQUENCE [LARGE SCALE GENOMIC DNA]</scope>
    <source>
        <strain evidence="4 6">2789STDY5608835</strain>
        <strain evidence="3 7">2789STDY5608887</strain>
        <strain evidence="5">L1-83</strain>
    </source>
</reference>
<dbReference type="GeneID" id="75163435"/>
<keyword evidence="5" id="KW-1185">Reference proteome</keyword>